<name>A0A653BSI8_CALMS</name>
<evidence type="ECO:0000313" key="2">
    <source>
        <dbReference type="Proteomes" id="UP000410492"/>
    </source>
</evidence>
<proteinExistence type="predicted"/>
<keyword evidence="2" id="KW-1185">Reference proteome</keyword>
<reference evidence="1 2" key="1">
    <citation type="submission" date="2019-01" db="EMBL/GenBank/DDBJ databases">
        <authorList>
            <person name="Sayadi A."/>
        </authorList>
    </citation>
    <scope>NUCLEOTIDE SEQUENCE [LARGE SCALE GENOMIC DNA]</scope>
</reference>
<dbReference type="AlphaFoldDB" id="A0A653BSI8"/>
<protein>
    <submittedName>
        <fullName evidence="1">Uncharacterized protein</fullName>
    </submittedName>
</protein>
<sequence>MVSKTLVSTFRILTRGKVRSAIHHCSSSDRDNRICFSINYCGSFAYLVCGVNLRRRGGAERATFHAKFSSLLRSTFYAKFSSLSRSVQ</sequence>
<evidence type="ECO:0000313" key="1">
    <source>
        <dbReference type="EMBL" id="VEN38291.1"/>
    </source>
</evidence>
<dbReference type="EMBL" id="CAACVG010004297">
    <property type="protein sequence ID" value="VEN38291.1"/>
    <property type="molecule type" value="Genomic_DNA"/>
</dbReference>
<gene>
    <name evidence="1" type="ORF">CALMAC_LOCUS3233</name>
</gene>
<dbReference type="Proteomes" id="UP000410492">
    <property type="component" value="Unassembled WGS sequence"/>
</dbReference>
<organism evidence="1 2">
    <name type="scientific">Callosobruchus maculatus</name>
    <name type="common">Southern cowpea weevil</name>
    <name type="synonym">Pulse bruchid</name>
    <dbReference type="NCBI Taxonomy" id="64391"/>
    <lineage>
        <taxon>Eukaryota</taxon>
        <taxon>Metazoa</taxon>
        <taxon>Ecdysozoa</taxon>
        <taxon>Arthropoda</taxon>
        <taxon>Hexapoda</taxon>
        <taxon>Insecta</taxon>
        <taxon>Pterygota</taxon>
        <taxon>Neoptera</taxon>
        <taxon>Endopterygota</taxon>
        <taxon>Coleoptera</taxon>
        <taxon>Polyphaga</taxon>
        <taxon>Cucujiformia</taxon>
        <taxon>Chrysomeloidea</taxon>
        <taxon>Chrysomelidae</taxon>
        <taxon>Bruchinae</taxon>
        <taxon>Bruchini</taxon>
        <taxon>Callosobruchus</taxon>
    </lineage>
</organism>
<accession>A0A653BSI8</accession>